<name>A0A975BXP7_9BACT</name>
<dbReference type="KEGG" id="dmm:dnm_093290"/>
<keyword evidence="2" id="KW-1185">Reference proteome</keyword>
<evidence type="ECO:0000313" key="2">
    <source>
        <dbReference type="Proteomes" id="UP000663722"/>
    </source>
</evidence>
<protein>
    <submittedName>
        <fullName evidence="1">Uncharacterized protein</fullName>
    </submittedName>
</protein>
<dbReference type="EMBL" id="CP061800">
    <property type="protein sequence ID" value="QTA93228.1"/>
    <property type="molecule type" value="Genomic_DNA"/>
</dbReference>
<reference evidence="1" key="1">
    <citation type="journal article" date="2021" name="Microb. Physiol.">
        <title>Proteogenomic Insights into the Physiology of Marine, Sulfate-Reducing, Filamentous Desulfonema limicola and Desulfonema magnum.</title>
        <authorList>
            <person name="Schnaars V."/>
            <person name="Wohlbrand L."/>
            <person name="Scheve S."/>
            <person name="Hinrichs C."/>
            <person name="Reinhardt R."/>
            <person name="Rabus R."/>
        </authorList>
    </citation>
    <scope>NUCLEOTIDE SEQUENCE</scope>
    <source>
        <strain evidence="1">4be13</strain>
    </source>
</reference>
<sequence>MFDGHPIRQRNPAFSNRGKRLIRGTGKKAGFLPPFYPVSI</sequence>
<gene>
    <name evidence="1" type="ORF">dnm_093290</name>
</gene>
<dbReference type="Proteomes" id="UP000663722">
    <property type="component" value="Chromosome"/>
</dbReference>
<organism evidence="1 2">
    <name type="scientific">Desulfonema magnum</name>
    <dbReference type="NCBI Taxonomy" id="45655"/>
    <lineage>
        <taxon>Bacteria</taxon>
        <taxon>Pseudomonadati</taxon>
        <taxon>Thermodesulfobacteriota</taxon>
        <taxon>Desulfobacteria</taxon>
        <taxon>Desulfobacterales</taxon>
        <taxon>Desulfococcaceae</taxon>
        <taxon>Desulfonema</taxon>
    </lineage>
</organism>
<accession>A0A975BXP7</accession>
<proteinExistence type="predicted"/>
<evidence type="ECO:0000313" key="1">
    <source>
        <dbReference type="EMBL" id="QTA93228.1"/>
    </source>
</evidence>
<dbReference type="AlphaFoldDB" id="A0A975BXP7"/>